<gene>
    <name evidence="1" type="ORF">F5878DRAFT_715520</name>
</gene>
<organism evidence="1 2">
    <name type="scientific">Lentinula raphanica</name>
    <dbReference type="NCBI Taxonomy" id="153919"/>
    <lineage>
        <taxon>Eukaryota</taxon>
        <taxon>Fungi</taxon>
        <taxon>Dikarya</taxon>
        <taxon>Basidiomycota</taxon>
        <taxon>Agaricomycotina</taxon>
        <taxon>Agaricomycetes</taxon>
        <taxon>Agaricomycetidae</taxon>
        <taxon>Agaricales</taxon>
        <taxon>Marasmiineae</taxon>
        <taxon>Omphalotaceae</taxon>
        <taxon>Lentinula</taxon>
    </lineage>
</organism>
<proteinExistence type="predicted"/>
<protein>
    <recommendedName>
        <fullName evidence="3">Trypsin-like serine protease</fullName>
    </recommendedName>
</protein>
<evidence type="ECO:0000313" key="2">
    <source>
        <dbReference type="Proteomes" id="UP001163846"/>
    </source>
</evidence>
<accession>A0AA38PH16</accession>
<dbReference type="Proteomes" id="UP001163846">
    <property type="component" value="Unassembled WGS sequence"/>
</dbReference>
<reference evidence="1" key="1">
    <citation type="submission" date="2022-08" db="EMBL/GenBank/DDBJ databases">
        <authorList>
            <consortium name="DOE Joint Genome Institute"/>
            <person name="Min B."/>
            <person name="Riley R."/>
            <person name="Sierra-Patev S."/>
            <person name="Naranjo-Ortiz M."/>
            <person name="Looney B."/>
            <person name="Konkel Z."/>
            <person name="Slot J.C."/>
            <person name="Sakamoto Y."/>
            <person name="Steenwyk J.L."/>
            <person name="Rokas A."/>
            <person name="Carro J."/>
            <person name="Camarero S."/>
            <person name="Ferreira P."/>
            <person name="Molpeceres G."/>
            <person name="Ruiz-Duenas F.J."/>
            <person name="Serrano A."/>
            <person name="Henrissat B."/>
            <person name="Drula E."/>
            <person name="Hughes K.W."/>
            <person name="Mata J.L."/>
            <person name="Ishikawa N.K."/>
            <person name="Vargas-Isla R."/>
            <person name="Ushijima S."/>
            <person name="Smith C.A."/>
            <person name="Ahrendt S."/>
            <person name="Andreopoulos W."/>
            <person name="He G."/>
            <person name="Labutti K."/>
            <person name="Lipzen A."/>
            <person name="Ng V."/>
            <person name="Sandor L."/>
            <person name="Barry K."/>
            <person name="Martinez A.T."/>
            <person name="Xiao Y."/>
            <person name="Gibbons J.G."/>
            <person name="Terashima K."/>
            <person name="Hibbett D.S."/>
            <person name="Grigoriev I.V."/>
        </authorList>
    </citation>
    <scope>NUCLEOTIDE SEQUENCE</scope>
    <source>
        <strain evidence="1">TFB9207</strain>
    </source>
</reference>
<dbReference type="SUPFAM" id="SSF50494">
    <property type="entry name" value="Trypsin-like serine proteases"/>
    <property type="match status" value="1"/>
</dbReference>
<dbReference type="AlphaFoldDB" id="A0AA38PH16"/>
<sequence length="532" mass="59966">MVRLTCKYPNAYTDFYGSGTPCIFKTGPEWPTRRDFDGYAFIREVRPIYRHPIGDSWVAIGTNIYQTLDSLHVQWTCINPVAYANEGEAKPFCPFVISIGVKPHSLLYDAAVVAAETVQKILADAGFPTIEVAFVESVVSRSAKPLPFDPLHDIIPELRKPFTTALGLPIATHKHPKFEGTGALYFRLDDETKRVVLLTCAHVARPLSVYQNTGMTMKRDEAPENIIAPGERGYSTAVEAVKRKIQDNLRYIDYCKWILNTLGDPVEGEDSAVTRQRKSTPLTVKVTLEKNKQANNLVDELAKHHTTPDQRVIGHVLHSDPIQASTDSYRFTNDWALIELNTDQIDWSSFKGNRIYLGSNLSLPDFYTTMFPQPAEYAEFRYPIDDLLQAHGVVQEDEIRNPRHLDIHNEKCLLVVKNGMKTGTTVGRVNGLYSFTRFYTDHDIQHTSIEVSVLRYSDKYPRFSDKGDSGSIVLTRDGRIVGLLTGGAGPSDSIDITYLTPYWWLEQQIKSKYPSCSLYDEVVQPADYVTVG</sequence>
<dbReference type="InterPro" id="IPR009003">
    <property type="entry name" value="Peptidase_S1_PA"/>
</dbReference>
<dbReference type="EMBL" id="MU805994">
    <property type="protein sequence ID" value="KAJ3842810.1"/>
    <property type="molecule type" value="Genomic_DNA"/>
</dbReference>
<name>A0AA38PH16_9AGAR</name>
<keyword evidence="2" id="KW-1185">Reference proteome</keyword>
<evidence type="ECO:0000313" key="1">
    <source>
        <dbReference type="EMBL" id="KAJ3842810.1"/>
    </source>
</evidence>
<comment type="caution">
    <text evidence="1">The sequence shown here is derived from an EMBL/GenBank/DDBJ whole genome shotgun (WGS) entry which is preliminary data.</text>
</comment>
<evidence type="ECO:0008006" key="3">
    <source>
        <dbReference type="Google" id="ProtNLM"/>
    </source>
</evidence>